<accession>A0ABT4IDX0</accession>
<gene>
    <name evidence="1" type="ORF">O0S10_00850</name>
</gene>
<protein>
    <submittedName>
        <fullName evidence="1">Uncharacterized protein</fullName>
    </submittedName>
</protein>
<evidence type="ECO:0000313" key="1">
    <source>
        <dbReference type="EMBL" id="MCZ0859771.1"/>
    </source>
</evidence>
<keyword evidence="2" id="KW-1185">Reference proteome</keyword>
<reference evidence="1" key="1">
    <citation type="submission" date="2022-12" db="EMBL/GenBank/DDBJ databases">
        <title>Isolation and characterisation of novel Methanocorpusculum spp. from native Australian herbivores indicates the genus is ancestrally host-associated.</title>
        <authorList>
            <person name="Volmer J.G."/>
            <person name="Soo R.M."/>
            <person name="Evans P.N."/>
            <person name="Hoedt E.C."/>
            <person name="Astorga Alsina A.L."/>
            <person name="Woodcroft B.J."/>
            <person name="Tyson G.W."/>
            <person name="Hugenholtz P."/>
            <person name="Morrison M."/>
        </authorList>
    </citation>
    <scope>NUCLEOTIDE SEQUENCE</scope>
    <source>
        <strain evidence="1">MG</strain>
    </source>
</reference>
<dbReference type="EMBL" id="JAPTGB010000002">
    <property type="protein sequence ID" value="MCZ0859771.1"/>
    <property type="molecule type" value="Genomic_DNA"/>
</dbReference>
<dbReference type="RefSeq" id="WP_268923992.1">
    <property type="nucleotide sequence ID" value="NZ_JAPTGB010000002.1"/>
</dbReference>
<organism evidence="1 2">
    <name type="scientific">Methanocorpusculum petauri</name>
    <dbReference type="NCBI Taxonomy" id="3002863"/>
    <lineage>
        <taxon>Archaea</taxon>
        <taxon>Methanobacteriati</taxon>
        <taxon>Methanobacteriota</taxon>
        <taxon>Stenosarchaea group</taxon>
        <taxon>Methanomicrobia</taxon>
        <taxon>Methanomicrobiales</taxon>
        <taxon>Methanocorpusculaceae</taxon>
        <taxon>Methanocorpusculum</taxon>
    </lineage>
</organism>
<dbReference type="PROSITE" id="PS51257">
    <property type="entry name" value="PROKAR_LIPOPROTEIN"/>
    <property type="match status" value="1"/>
</dbReference>
<evidence type="ECO:0000313" key="2">
    <source>
        <dbReference type="Proteomes" id="UP001141422"/>
    </source>
</evidence>
<dbReference type="Proteomes" id="UP001141422">
    <property type="component" value="Unassembled WGS sequence"/>
</dbReference>
<proteinExistence type="predicted"/>
<sequence>MKIPVAAGVLAILILTILSAGCIGDQTTDIMLGNQSIGKITITPVYENMFSNSSLEEKFNVKLELFGMVFSKDGITRAEADTISAGILDTNGGLNMSFINSSGLITPDANDAGSNLTSFMDEVFNMPLTNRDKNTTISDIDWDGAFTRMQESLDRLGGLLNLSGT</sequence>
<name>A0ABT4IDX0_9EURY</name>
<comment type="caution">
    <text evidence="1">The sequence shown here is derived from an EMBL/GenBank/DDBJ whole genome shotgun (WGS) entry which is preliminary data.</text>
</comment>